<dbReference type="Proteomes" id="UP000022910">
    <property type="component" value="Unassembled WGS sequence"/>
</dbReference>
<proteinExistence type="predicted"/>
<protein>
    <submittedName>
        <fullName evidence="2">Uncharacterized protein</fullName>
    </submittedName>
</protein>
<feature type="region of interest" description="Disordered" evidence="1">
    <location>
        <begin position="48"/>
        <end position="72"/>
    </location>
</feature>
<name>A0A015LVB5_RHIIW</name>
<reference evidence="2 3" key="1">
    <citation type="submission" date="2014-02" db="EMBL/GenBank/DDBJ databases">
        <title>Single nucleus genome sequencing reveals high similarity among nuclei of an endomycorrhizal fungus.</title>
        <authorList>
            <person name="Lin K."/>
            <person name="Geurts R."/>
            <person name="Zhang Z."/>
            <person name="Limpens E."/>
            <person name="Saunders D.G."/>
            <person name="Mu D."/>
            <person name="Pang E."/>
            <person name="Cao H."/>
            <person name="Cha H."/>
            <person name="Lin T."/>
            <person name="Zhou Q."/>
            <person name="Shang Y."/>
            <person name="Li Y."/>
            <person name="Ivanov S."/>
            <person name="Sharma T."/>
            <person name="Velzen R.V."/>
            <person name="Ruijter N.D."/>
            <person name="Aanen D.K."/>
            <person name="Win J."/>
            <person name="Kamoun S."/>
            <person name="Bisseling T."/>
            <person name="Huang S."/>
        </authorList>
    </citation>
    <scope>NUCLEOTIDE SEQUENCE [LARGE SCALE GENOMIC DNA]</scope>
    <source>
        <strain evidence="3">DAOM197198w</strain>
    </source>
</reference>
<organism evidence="2 3">
    <name type="scientific">Rhizophagus irregularis (strain DAOM 197198w)</name>
    <name type="common">Glomus intraradices</name>
    <dbReference type="NCBI Taxonomy" id="1432141"/>
    <lineage>
        <taxon>Eukaryota</taxon>
        <taxon>Fungi</taxon>
        <taxon>Fungi incertae sedis</taxon>
        <taxon>Mucoromycota</taxon>
        <taxon>Glomeromycotina</taxon>
        <taxon>Glomeromycetes</taxon>
        <taxon>Glomerales</taxon>
        <taxon>Glomeraceae</taxon>
        <taxon>Rhizophagus</taxon>
    </lineage>
</organism>
<evidence type="ECO:0000313" key="3">
    <source>
        <dbReference type="Proteomes" id="UP000022910"/>
    </source>
</evidence>
<sequence>MHAESCNIHPVRARSEVMAKIDPRHLAVEMKHGYRVSIEAKGPSLGRIHLQPDGAMQKGKEGQGARSATMSR</sequence>
<dbReference type="EMBL" id="JEMT01011959">
    <property type="protein sequence ID" value="EXX76621.1"/>
    <property type="molecule type" value="Genomic_DNA"/>
</dbReference>
<evidence type="ECO:0000256" key="1">
    <source>
        <dbReference type="SAM" id="MobiDB-lite"/>
    </source>
</evidence>
<accession>A0A015LVB5</accession>
<dbReference type="HOGENOM" id="CLU_2723514_0_0_1"/>
<dbReference type="AlphaFoldDB" id="A0A015LVB5"/>
<gene>
    <name evidence="2" type="ORF">RirG_031410</name>
</gene>
<comment type="caution">
    <text evidence="2">The sequence shown here is derived from an EMBL/GenBank/DDBJ whole genome shotgun (WGS) entry which is preliminary data.</text>
</comment>
<keyword evidence="3" id="KW-1185">Reference proteome</keyword>
<evidence type="ECO:0000313" key="2">
    <source>
        <dbReference type="EMBL" id="EXX76621.1"/>
    </source>
</evidence>